<sequence length="407" mass="43701">MDPACNISGRLRLPCFELLVSHFINPRWLLTRVWSYNSVLLSVDMNFHQSAQSILQNDYPWTKTPFIASAPMARVAKPPLAVAVSRAGGLGFIAAGYTSENLEEVLDEAAELIAEEPIPGASSAAQGLPVGVGFICWSASLASAIPALKKHRPCAVWLFAPPNDYNDLVPWVTQIREATSHHTKIWVQVSTVADALDVIKTLQPDTLVLQGSDAGGHGLASGASIVSLVPEVHDKLREKQVSTARPIPLVAAGGISDGRAVAASINLGAQGCVMGTRFLASPESQIAAGYQKEVLRASDGGLNTVRTDVYDKIRDIHGWPNRYNGRALINRSYIEAMDGLGEEENRTLYMEEMEEGGVGYGPKGRQCTYAGTGVGLIREVMSAGDIVRSVMREANQLLVKGGSKARL</sequence>
<evidence type="ECO:0000256" key="1">
    <source>
        <dbReference type="ARBA" id="ARBA00022630"/>
    </source>
</evidence>
<keyword evidence="3" id="KW-0560">Oxidoreductase</keyword>
<keyword evidence="1" id="KW-0285">Flavoprotein</keyword>
<dbReference type="OrthoDB" id="2349068at2759"/>
<keyword evidence="2" id="KW-0288">FMN</keyword>
<dbReference type="EMBL" id="ML742609">
    <property type="protein sequence ID" value="KAE8144262.1"/>
    <property type="molecule type" value="Genomic_DNA"/>
</dbReference>
<dbReference type="InterPro" id="IPR013785">
    <property type="entry name" value="Aldolase_TIM"/>
</dbReference>
<name>A0A5N6TD88_ASPAV</name>
<dbReference type="GO" id="GO:0018580">
    <property type="term" value="F:nitronate monooxygenase activity"/>
    <property type="evidence" value="ECO:0007669"/>
    <property type="project" value="InterPro"/>
</dbReference>
<dbReference type="SUPFAM" id="SSF51412">
    <property type="entry name" value="Inosine monophosphate dehydrogenase (IMPDH)"/>
    <property type="match status" value="1"/>
</dbReference>
<evidence type="ECO:0008006" key="6">
    <source>
        <dbReference type="Google" id="ProtNLM"/>
    </source>
</evidence>
<dbReference type="CDD" id="cd04730">
    <property type="entry name" value="NPD_like"/>
    <property type="match status" value="1"/>
</dbReference>
<keyword evidence="5" id="KW-1185">Reference proteome</keyword>
<evidence type="ECO:0000256" key="2">
    <source>
        <dbReference type="ARBA" id="ARBA00022643"/>
    </source>
</evidence>
<proteinExistence type="predicted"/>
<dbReference type="PANTHER" id="PTHR32332:SF34">
    <property type="entry name" value="2-NITROPROPANE DIOXYGENASE FAMILY, PUTATIVE-RELATED"/>
    <property type="match status" value="1"/>
</dbReference>
<gene>
    <name evidence="4" type="ORF">BDV25DRAFT_167251</name>
</gene>
<dbReference type="InterPro" id="IPR004136">
    <property type="entry name" value="NMO"/>
</dbReference>
<evidence type="ECO:0000313" key="5">
    <source>
        <dbReference type="Proteomes" id="UP000325780"/>
    </source>
</evidence>
<protein>
    <recommendedName>
        <fullName evidence="6">Nitronate monooxygenase domain-containing protein</fullName>
    </recommendedName>
</protein>
<dbReference type="AlphaFoldDB" id="A0A5N6TD88"/>
<dbReference type="Gene3D" id="3.20.20.70">
    <property type="entry name" value="Aldolase class I"/>
    <property type="match status" value="1"/>
</dbReference>
<dbReference type="PANTHER" id="PTHR32332">
    <property type="entry name" value="2-NITROPROPANE DIOXYGENASE"/>
    <property type="match status" value="1"/>
</dbReference>
<reference evidence="4 5" key="1">
    <citation type="submission" date="2019-04" db="EMBL/GenBank/DDBJ databases">
        <title>Friends and foes A comparative genomics study of 23 Aspergillus species from section Flavi.</title>
        <authorList>
            <consortium name="DOE Joint Genome Institute"/>
            <person name="Kjaerbolling I."/>
            <person name="Vesth T."/>
            <person name="Frisvad J.C."/>
            <person name="Nybo J.L."/>
            <person name="Theobald S."/>
            <person name="Kildgaard S."/>
            <person name="Isbrandt T."/>
            <person name="Kuo A."/>
            <person name="Sato A."/>
            <person name="Lyhne E.K."/>
            <person name="Kogle M.E."/>
            <person name="Wiebenga A."/>
            <person name="Kun R.S."/>
            <person name="Lubbers R.J."/>
            <person name="Makela M.R."/>
            <person name="Barry K."/>
            <person name="Chovatia M."/>
            <person name="Clum A."/>
            <person name="Daum C."/>
            <person name="Haridas S."/>
            <person name="He G."/>
            <person name="LaButti K."/>
            <person name="Lipzen A."/>
            <person name="Mondo S."/>
            <person name="Riley R."/>
            <person name="Salamov A."/>
            <person name="Simmons B.A."/>
            <person name="Magnuson J.K."/>
            <person name="Henrissat B."/>
            <person name="Mortensen U.H."/>
            <person name="Larsen T.O."/>
            <person name="Devries R.P."/>
            <person name="Grigoriev I.V."/>
            <person name="Machida M."/>
            <person name="Baker S.E."/>
            <person name="Andersen M.R."/>
        </authorList>
    </citation>
    <scope>NUCLEOTIDE SEQUENCE [LARGE SCALE GENOMIC DNA]</scope>
    <source>
        <strain evidence="4 5">IBT 18842</strain>
    </source>
</reference>
<organism evidence="4 5">
    <name type="scientific">Aspergillus avenaceus</name>
    <dbReference type="NCBI Taxonomy" id="36643"/>
    <lineage>
        <taxon>Eukaryota</taxon>
        <taxon>Fungi</taxon>
        <taxon>Dikarya</taxon>
        <taxon>Ascomycota</taxon>
        <taxon>Pezizomycotina</taxon>
        <taxon>Eurotiomycetes</taxon>
        <taxon>Eurotiomycetidae</taxon>
        <taxon>Eurotiales</taxon>
        <taxon>Aspergillaceae</taxon>
        <taxon>Aspergillus</taxon>
        <taxon>Aspergillus subgen. Circumdati</taxon>
    </lineage>
</organism>
<evidence type="ECO:0000256" key="3">
    <source>
        <dbReference type="ARBA" id="ARBA00023002"/>
    </source>
</evidence>
<dbReference type="Pfam" id="PF03060">
    <property type="entry name" value="NMO"/>
    <property type="match status" value="2"/>
</dbReference>
<evidence type="ECO:0000313" key="4">
    <source>
        <dbReference type="EMBL" id="KAE8144262.1"/>
    </source>
</evidence>
<accession>A0A5N6TD88</accession>
<dbReference type="Proteomes" id="UP000325780">
    <property type="component" value="Unassembled WGS sequence"/>
</dbReference>